<comment type="similarity">
    <text evidence="2 11">Belongs to the class-II aminoacyl-tRNA synthetase family.</text>
</comment>
<evidence type="ECO:0000259" key="12">
    <source>
        <dbReference type="Pfam" id="PF05746"/>
    </source>
</evidence>
<keyword evidence="8 11" id="KW-0648">Protein biosynthesis</keyword>
<dbReference type="PROSITE" id="PS50861">
    <property type="entry name" value="AA_TRNA_LIGASE_II_GLYAB"/>
    <property type="match status" value="1"/>
</dbReference>
<comment type="catalytic activity">
    <reaction evidence="10 11">
        <text>tRNA(Gly) + glycine + ATP = glycyl-tRNA(Gly) + AMP + diphosphate</text>
        <dbReference type="Rhea" id="RHEA:16013"/>
        <dbReference type="Rhea" id="RHEA-COMP:9664"/>
        <dbReference type="Rhea" id="RHEA-COMP:9683"/>
        <dbReference type="ChEBI" id="CHEBI:30616"/>
        <dbReference type="ChEBI" id="CHEBI:33019"/>
        <dbReference type="ChEBI" id="CHEBI:57305"/>
        <dbReference type="ChEBI" id="CHEBI:78442"/>
        <dbReference type="ChEBI" id="CHEBI:78522"/>
        <dbReference type="ChEBI" id="CHEBI:456215"/>
        <dbReference type="EC" id="6.1.1.14"/>
    </reaction>
</comment>
<dbReference type="STRING" id="56804.BAE46_08635"/>
<dbReference type="Gene3D" id="1.10.730.10">
    <property type="entry name" value="Isoleucyl-tRNA Synthetase, Domain 1"/>
    <property type="match status" value="1"/>
</dbReference>
<dbReference type="PANTHER" id="PTHR30075">
    <property type="entry name" value="GLYCYL-TRNA SYNTHETASE"/>
    <property type="match status" value="1"/>
</dbReference>
<dbReference type="Pfam" id="PF02092">
    <property type="entry name" value="tRNA_synt_2f"/>
    <property type="match status" value="1"/>
</dbReference>
<keyword evidence="6 11" id="KW-0547">Nucleotide-binding</keyword>
<organism evidence="13 14">
    <name type="scientific">Glaciecola punicea ACAM 611</name>
    <dbReference type="NCBI Taxonomy" id="1121923"/>
    <lineage>
        <taxon>Bacteria</taxon>
        <taxon>Pseudomonadati</taxon>
        <taxon>Pseudomonadota</taxon>
        <taxon>Gammaproteobacteria</taxon>
        <taxon>Alteromonadales</taxon>
        <taxon>Alteromonadaceae</taxon>
        <taxon>Glaciecola</taxon>
    </lineage>
</organism>
<comment type="subunit">
    <text evidence="3 11">Tetramer of two alpha and two beta subunits.</text>
</comment>
<keyword evidence="14" id="KW-1185">Reference proteome</keyword>
<dbReference type="EMBL" id="BAET01000030">
    <property type="protein sequence ID" value="GAB56491.1"/>
    <property type="molecule type" value="Genomic_DNA"/>
</dbReference>
<evidence type="ECO:0000313" key="13">
    <source>
        <dbReference type="EMBL" id="GAB56491.1"/>
    </source>
</evidence>
<reference evidence="13 14" key="2">
    <citation type="journal article" date="2017" name="Antonie Van Leeuwenhoek">
        <title>Rhizobium rhizosphaerae sp. nov., a novel species isolated from rice rhizosphere.</title>
        <authorList>
            <person name="Zhao J.J."/>
            <person name="Zhang J."/>
            <person name="Zhang R.J."/>
            <person name="Zhang C.W."/>
            <person name="Yin H.Q."/>
            <person name="Zhang X.X."/>
        </authorList>
    </citation>
    <scope>NUCLEOTIDE SEQUENCE [LARGE SCALE GENOMIC DNA]</scope>
    <source>
        <strain evidence="13 14">ACAM 611</strain>
    </source>
</reference>
<protein>
    <recommendedName>
        <fullName evidence="11">Glycine--tRNA ligase beta subunit</fullName>
        <ecNumber evidence="11">6.1.1.14</ecNumber>
    </recommendedName>
    <alternativeName>
        <fullName evidence="11">Glycyl-tRNA synthetase beta subunit</fullName>
        <shortName evidence="11">GlyRS</shortName>
    </alternativeName>
</protein>
<dbReference type="AlphaFoldDB" id="H5TDW4"/>
<dbReference type="InterPro" id="IPR015944">
    <property type="entry name" value="Gly-tRNA-synth_bsu"/>
</dbReference>
<comment type="caution">
    <text evidence="13">The sequence shown here is derived from an EMBL/GenBank/DDBJ whole genome shotgun (WGS) entry which is preliminary data.</text>
</comment>
<dbReference type="eggNOG" id="COG0751">
    <property type="taxonomic scope" value="Bacteria"/>
</dbReference>
<feature type="domain" description="DALR anticodon binding" evidence="12">
    <location>
        <begin position="588"/>
        <end position="686"/>
    </location>
</feature>
<evidence type="ECO:0000256" key="6">
    <source>
        <dbReference type="ARBA" id="ARBA00022741"/>
    </source>
</evidence>
<dbReference type="NCBIfam" id="TIGR00211">
    <property type="entry name" value="glyS"/>
    <property type="match status" value="1"/>
</dbReference>
<evidence type="ECO:0000256" key="5">
    <source>
        <dbReference type="ARBA" id="ARBA00022598"/>
    </source>
</evidence>
<dbReference type="GO" id="GO:0004820">
    <property type="term" value="F:glycine-tRNA ligase activity"/>
    <property type="evidence" value="ECO:0007669"/>
    <property type="project" value="UniProtKB-UniRule"/>
</dbReference>
<evidence type="ECO:0000313" key="14">
    <source>
        <dbReference type="Proteomes" id="UP000053586"/>
    </source>
</evidence>
<evidence type="ECO:0000256" key="3">
    <source>
        <dbReference type="ARBA" id="ARBA00011209"/>
    </source>
</evidence>
<dbReference type="InterPro" id="IPR008909">
    <property type="entry name" value="DALR_anticod-bd"/>
</dbReference>
<dbReference type="GO" id="GO:0006420">
    <property type="term" value="P:arginyl-tRNA aminoacylation"/>
    <property type="evidence" value="ECO:0007669"/>
    <property type="project" value="InterPro"/>
</dbReference>
<dbReference type="PANTHER" id="PTHR30075:SF2">
    <property type="entry name" value="GLYCINE--TRNA LIGASE, CHLOROPLASTIC_MITOCHONDRIAL 2"/>
    <property type="match status" value="1"/>
</dbReference>
<dbReference type="GO" id="GO:0006426">
    <property type="term" value="P:glycyl-tRNA aminoacylation"/>
    <property type="evidence" value="ECO:0007669"/>
    <property type="project" value="UniProtKB-UniRule"/>
</dbReference>
<name>H5TDW4_9ALTE</name>
<evidence type="ECO:0000256" key="11">
    <source>
        <dbReference type="HAMAP-Rule" id="MF_00255"/>
    </source>
</evidence>
<keyword evidence="5 11" id="KW-0436">Ligase</keyword>
<dbReference type="InterPro" id="IPR006194">
    <property type="entry name" value="Gly-tRNA-synth_heterodimer"/>
</dbReference>
<dbReference type="SUPFAM" id="SSF109604">
    <property type="entry name" value="HD-domain/PDEase-like"/>
    <property type="match status" value="1"/>
</dbReference>
<keyword evidence="7 11" id="KW-0067">ATP-binding</keyword>
<dbReference type="GO" id="GO:0005829">
    <property type="term" value="C:cytosol"/>
    <property type="evidence" value="ECO:0007669"/>
    <property type="project" value="TreeGrafter"/>
</dbReference>
<dbReference type="Proteomes" id="UP000053586">
    <property type="component" value="Unassembled WGS sequence"/>
</dbReference>
<keyword evidence="9 11" id="KW-0030">Aminoacyl-tRNA synthetase</keyword>
<evidence type="ECO:0000256" key="2">
    <source>
        <dbReference type="ARBA" id="ARBA00008226"/>
    </source>
</evidence>
<evidence type="ECO:0000256" key="8">
    <source>
        <dbReference type="ARBA" id="ARBA00022917"/>
    </source>
</evidence>
<dbReference type="Pfam" id="PF05746">
    <property type="entry name" value="DALR_1"/>
    <property type="match status" value="1"/>
</dbReference>
<sequence length="698" mass="77222">MTDIKTHTLLVELGCEELPPKSLKQLSDSFAANLAQELNKLGFAFKECIPFGAPRRLAAAFTYCARKQSDKQVDKRGPAVSVAFDSEGKATPAALGWAKGNGITINQAQRLKTDKGEWLVYKALVPGQSLDTLLQGALERTVKQLPIPKAMRWGSSDIEFIRPVHTLCVMYGHEVLNLSLLGLESSNIVSGHRFHGDHVVSLDHADKYVLLMKQQFVLVDYNSRMRAIEDQLIAQSTALNLTPDYDNALLEEISSLVEWPVVLQAEFEPAFLEVPKEALIYTMKDDQKYVPLLDTKGQLSSIFLFVSNIESKDPAQIVAGNEKVIRPRLSDAKFFFDADKKTTLADKARKLNTILFQKELGTVAEKSARVMQITQAIGALIHASEQDLNDAARAATLAKADLVSNMVMEFPSVQGVMGYYYALHDGENENVANAIKEQYLPRFAGDELPQTTAGMLVSLAEKLDTLVGIFGINKLPKGDKDPFALRRSAIGILRILLSFNINVSLSEIVSKVAGLFGNKLSNKKVEAQVVAFLLDRLKPFYADLNINADIVSSVLSSETKQSLSDINQRVMAVTEFAKTDVAESLVKANKRVANILDKNGINLDNIANINQTLFEEQEERALYANYAAVMENLPQLVEQSNYTEVLTQLSSLKTSLDDFFDKVMIMADNEAVKANRIALISHIRKQFLSVADISVLNF</sequence>
<evidence type="ECO:0000256" key="4">
    <source>
        <dbReference type="ARBA" id="ARBA00022490"/>
    </source>
</evidence>
<comment type="subcellular location">
    <subcellularLocation>
        <location evidence="1 11">Cytoplasm</location>
    </subcellularLocation>
</comment>
<dbReference type="GO" id="GO:0004814">
    <property type="term" value="F:arginine-tRNA ligase activity"/>
    <property type="evidence" value="ECO:0007669"/>
    <property type="project" value="InterPro"/>
</dbReference>
<dbReference type="HAMAP" id="MF_00255">
    <property type="entry name" value="Gly_tRNA_synth_beta"/>
    <property type="match status" value="1"/>
</dbReference>
<dbReference type="OrthoDB" id="9775440at2"/>
<reference evidence="13 14" key="1">
    <citation type="journal article" date="2012" name="J. Bacteriol.">
        <title>Genome sequence of proteorhodopsin-containing sea ice bacterium Glaciecola punicea ACAM 611T.</title>
        <authorList>
            <person name="Qin Q.-L."/>
            <person name="Xie B.-B."/>
            <person name="Shu Y.-L."/>
            <person name="Rong J.-C."/>
            <person name="Zhao D.-L."/>
            <person name="Zhang X.-Y."/>
            <person name="Chen X.-L."/>
            <person name="Zhou B.-C."/>
            <person name="Zhanga Y.-Z."/>
        </authorList>
    </citation>
    <scope>NUCLEOTIDE SEQUENCE [LARGE SCALE GENOMIC DNA]</scope>
    <source>
        <strain evidence="13 14">ACAM 611</strain>
    </source>
</reference>
<dbReference type="PRINTS" id="PR01045">
    <property type="entry name" value="TRNASYNTHGB"/>
</dbReference>
<dbReference type="GO" id="GO:0005524">
    <property type="term" value="F:ATP binding"/>
    <property type="evidence" value="ECO:0007669"/>
    <property type="project" value="UniProtKB-UniRule"/>
</dbReference>
<evidence type="ECO:0000256" key="10">
    <source>
        <dbReference type="ARBA" id="ARBA00047937"/>
    </source>
</evidence>
<proteinExistence type="inferred from homology"/>
<gene>
    <name evidence="11 13" type="primary">glyS</name>
    <name evidence="13" type="ORF">GPUN_2376</name>
</gene>
<evidence type="ECO:0000256" key="9">
    <source>
        <dbReference type="ARBA" id="ARBA00023146"/>
    </source>
</evidence>
<dbReference type="RefSeq" id="WP_006006686.1">
    <property type="nucleotide sequence ID" value="NZ_BAET01000030.1"/>
</dbReference>
<accession>H5TDW4</accession>
<dbReference type="EC" id="6.1.1.14" evidence="11"/>
<evidence type="ECO:0000256" key="1">
    <source>
        <dbReference type="ARBA" id="ARBA00004496"/>
    </source>
</evidence>
<evidence type="ECO:0000256" key="7">
    <source>
        <dbReference type="ARBA" id="ARBA00022840"/>
    </source>
</evidence>
<keyword evidence="4 11" id="KW-0963">Cytoplasm</keyword>